<evidence type="ECO:0000313" key="1">
    <source>
        <dbReference type="EMBL" id="BBY06011.1"/>
    </source>
</evidence>
<dbReference type="InterPro" id="IPR049790">
    <property type="entry name" value="Rv3655c/TadE"/>
</dbReference>
<sequence>MAIASLVAVLVLCVAGLTAVSMQVRCIDAAREAARLAARGDKRAALDVAHRIAPHAALVQVHRDGEFVVATVTARSKLLPALAIGAEGISAAEAAG</sequence>
<reference evidence="1" key="3">
    <citation type="submission" date="2020-02" db="EMBL/GenBank/DDBJ databases">
        <authorList>
            <person name="Matsumoto Y."/>
            <person name="Motooka D."/>
            <person name="Nakamura S."/>
        </authorList>
    </citation>
    <scope>NUCLEOTIDE SEQUENCE</scope>
    <source>
        <strain evidence="1">JCM 16367</strain>
    </source>
</reference>
<reference evidence="2 3" key="1">
    <citation type="submission" date="2017-02" db="EMBL/GenBank/DDBJ databases">
        <title>The new phylogeny of genus Mycobacterium.</title>
        <authorList>
            <person name="Tortoli E."/>
            <person name="Trovato A."/>
            <person name="Cirillo D.M."/>
        </authorList>
    </citation>
    <scope>NUCLEOTIDE SEQUENCE [LARGE SCALE GENOMIC DNA]</scope>
    <source>
        <strain evidence="2 3">DSM 45145</strain>
    </source>
</reference>
<gene>
    <name evidence="2" type="ORF">BST37_18660</name>
    <name evidence="1" type="ORF">MNVI_13290</name>
</gene>
<dbReference type="Proteomes" id="UP000466894">
    <property type="component" value="Chromosome"/>
</dbReference>
<dbReference type="EMBL" id="AP022583">
    <property type="protein sequence ID" value="BBY06011.1"/>
    <property type="molecule type" value="Genomic_DNA"/>
</dbReference>
<reference evidence="1 4" key="2">
    <citation type="journal article" date="2019" name="Emerg. Microbes Infect.">
        <title>Comprehensive subspecies identification of 175 nontuberculous mycobacteria species based on 7547 genomic profiles.</title>
        <authorList>
            <person name="Matsumoto Y."/>
            <person name="Kinjo T."/>
            <person name="Motooka D."/>
            <person name="Nabeya D."/>
            <person name="Jung N."/>
            <person name="Uechi K."/>
            <person name="Horii T."/>
            <person name="Iida T."/>
            <person name="Fujita J."/>
            <person name="Nakamura S."/>
        </authorList>
    </citation>
    <scope>NUCLEOTIDE SEQUENCE [LARGE SCALE GENOMIC DNA]</scope>
    <source>
        <strain evidence="1 4">JCM 16367</strain>
    </source>
</reference>
<dbReference type="EMBL" id="MVIC01000046">
    <property type="protein sequence ID" value="ORB11627.1"/>
    <property type="molecule type" value="Genomic_DNA"/>
</dbReference>
<name>A0A7I7PBL5_9MYCO</name>
<dbReference type="NCBIfam" id="NF041390">
    <property type="entry name" value="TadE_Rv3655c"/>
    <property type="match status" value="1"/>
</dbReference>
<evidence type="ECO:0000313" key="3">
    <source>
        <dbReference type="Proteomes" id="UP000192374"/>
    </source>
</evidence>
<keyword evidence="3" id="KW-1185">Reference proteome</keyword>
<accession>A0A7I7PBL5</accession>
<dbReference type="AlphaFoldDB" id="A0A7I7PBL5"/>
<dbReference type="RefSeq" id="WP_269473744.1">
    <property type="nucleotide sequence ID" value="NZ_AP022583.1"/>
</dbReference>
<evidence type="ECO:0000313" key="2">
    <source>
        <dbReference type="EMBL" id="ORB11627.1"/>
    </source>
</evidence>
<organism evidence="1 4">
    <name type="scientific">Mycobacterium noviomagense</name>
    <dbReference type="NCBI Taxonomy" id="459858"/>
    <lineage>
        <taxon>Bacteria</taxon>
        <taxon>Bacillati</taxon>
        <taxon>Actinomycetota</taxon>
        <taxon>Actinomycetes</taxon>
        <taxon>Mycobacteriales</taxon>
        <taxon>Mycobacteriaceae</taxon>
        <taxon>Mycobacterium</taxon>
    </lineage>
</organism>
<dbReference type="KEGG" id="mnv:MNVI_13290"/>
<dbReference type="Proteomes" id="UP000192374">
    <property type="component" value="Unassembled WGS sequence"/>
</dbReference>
<protein>
    <submittedName>
        <fullName evidence="2">Pilus biosynthesis protein TadE</fullName>
    </submittedName>
</protein>
<proteinExistence type="predicted"/>
<evidence type="ECO:0000313" key="4">
    <source>
        <dbReference type="Proteomes" id="UP000466894"/>
    </source>
</evidence>